<name>A0A1Y1XFD0_9FUNG</name>
<comment type="subcellular location">
    <subcellularLocation>
        <location evidence="1">Nucleus</location>
    </subcellularLocation>
</comment>
<evidence type="ECO:0000313" key="5">
    <source>
        <dbReference type="Proteomes" id="UP000193944"/>
    </source>
</evidence>
<organism evidence="4 5">
    <name type="scientific">Anaeromyces robustus</name>
    <dbReference type="NCBI Taxonomy" id="1754192"/>
    <lineage>
        <taxon>Eukaryota</taxon>
        <taxon>Fungi</taxon>
        <taxon>Fungi incertae sedis</taxon>
        <taxon>Chytridiomycota</taxon>
        <taxon>Chytridiomycota incertae sedis</taxon>
        <taxon>Neocallimastigomycetes</taxon>
        <taxon>Neocallimastigales</taxon>
        <taxon>Neocallimastigaceae</taxon>
        <taxon>Anaeromyces</taxon>
    </lineage>
</organism>
<dbReference type="OrthoDB" id="297219at2759"/>
<reference evidence="4 5" key="2">
    <citation type="submission" date="2016-08" db="EMBL/GenBank/DDBJ databases">
        <title>Pervasive Adenine N6-methylation of Active Genes in Fungi.</title>
        <authorList>
            <consortium name="DOE Joint Genome Institute"/>
            <person name="Mondo S.J."/>
            <person name="Dannebaum R.O."/>
            <person name="Kuo R.C."/>
            <person name="Labutti K."/>
            <person name="Haridas S."/>
            <person name="Kuo A."/>
            <person name="Salamov A."/>
            <person name="Ahrendt S.R."/>
            <person name="Lipzen A."/>
            <person name="Sullivan W."/>
            <person name="Andreopoulos W.B."/>
            <person name="Clum A."/>
            <person name="Lindquist E."/>
            <person name="Daum C."/>
            <person name="Ramamoorthy G.K."/>
            <person name="Gryganskyi A."/>
            <person name="Culley D."/>
            <person name="Magnuson J.K."/>
            <person name="James T.Y."/>
            <person name="O'Malley M.A."/>
            <person name="Stajich J.E."/>
            <person name="Spatafora J.W."/>
            <person name="Visel A."/>
            <person name="Grigoriev I.V."/>
        </authorList>
    </citation>
    <scope>NUCLEOTIDE SEQUENCE [LARGE SCALE GENOMIC DNA]</scope>
    <source>
        <strain evidence="4 5">S4</strain>
    </source>
</reference>
<dbReference type="InterPro" id="IPR011990">
    <property type="entry name" value="TPR-like_helical_dom_sf"/>
</dbReference>
<keyword evidence="3" id="KW-0539">Nucleus</keyword>
<comment type="similarity">
    <text evidence="2">Belongs to the NRDE2 family.</text>
</comment>
<dbReference type="AlphaFoldDB" id="A0A1Y1XFD0"/>
<comment type="caution">
    <text evidence="4">The sequence shown here is derived from an EMBL/GenBank/DDBJ whole genome shotgun (WGS) entry which is preliminary data.</text>
</comment>
<sequence length="853" mass="102071">MTTEDLMIDDKYQDYLNKTKKFNEDLKNDPKNVKLWLDYIEFQDNSYDINIKKTSIKSYINEKKISIFEKALKEIPNDEQLIKEYMKCCQLSWDSIKVLSKWDQILKSHPRSTGLWIEYLNYRQSDFSSFTINSCMEEFAKCISILSREKNHIIDLNLSKTIEKTQIYCFVRLCDLLSKSGYFEKAISLYQAMIELNFFCPSILKNQSFKVKINELENFWENEYPRFGEEKSKGWDNVYLNELNSEEEEPYQDIEIPNLTIENKYKKWGLTELFMEENQFIPLRPLKQGIDEDQIDDPFRVVLFDDIRSFLFEINFQELKPLLITFFLSLFNMNLIPNVSTKSLIFGNDIFLQKISIPLFISQLKNKISIDNDINIMNIENQLNCYPLKNFPLLPDTIYSNGSWFGYMTKKDSQFINDKNDMMIKNILNQIPNHINSLFNSKSYLLWYIASFSYKSSKKVAKQILKKDQSNIYMWCTLAQIEQSFNHINEAKKIYKNVIMMKNSLENVNKYDIFYLAYNFSEMEMNQGNRDLSLYILTESLNTNSNFSKLDEDTIKNSPIQILKSRTEYQNEYNKILDNIKKNNYIEPKIIQNYIYFLACFGLFEYLTQGIDEFCHYYNSLLKNIPKNDNNDYLIESLLMLYTKTQYKHRISHENLIRNYNNQENENKKESNQKLDTLAYRPSDFRKFIESTIEQYGYHHNTAFWELYLWNENRMKIDNRVNNFLDVQLKKDPSMLLYFVGIFSELKRYKYTNINLIKDHIERALQFSSHSINLWIIYIMIELDNNNLEHAKSLFFQSIRECPWSKQLYMIPFKLSKITSSPSNSFLSIFTDEELEEIMNTMEEKEIRIRNIL</sequence>
<evidence type="ECO:0000313" key="4">
    <source>
        <dbReference type="EMBL" id="ORX84470.1"/>
    </source>
</evidence>
<dbReference type="GO" id="GO:1902369">
    <property type="term" value="P:negative regulation of RNA catabolic process"/>
    <property type="evidence" value="ECO:0007669"/>
    <property type="project" value="TreeGrafter"/>
</dbReference>
<dbReference type="PANTHER" id="PTHR13471:SF0">
    <property type="entry name" value="NUCLEAR EXOSOME REGULATOR NRDE2"/>
    <property type="match status" value="1"/>
</dbReference>
<dbReference type="InterPro" id="IPR013633">
    <property type="entry name" value="NRDE-2"/>
</dbReference>
<dbReference type="STRING" id="1754192.A0A1Y1XFD0"/>
<reference evidence="4 5" key="1">
    <citation type="submission" date="2016-08" db="EMBL/GenBank/DDBJ databases">
        <title>A Parts List for Fungal Cellulosomes Revealed by Comparative Genomics.</title>
        <authorList>
            <consortium name="DOE Joint Genome Institute"/>
            <person name="Haitjema C.H."/>
            <person name="Gilmore S.P."/>
            <person name="Henske J.K."/>
            <person name="Solomon K.V."/>
            <person name="De Groot R."/>
            <person name="Kuo A."/>
            <person name="Mondo S.J."/>
            <person name="Salamov A.A."/>
            <person name="Labutti K."/>
            <person name="Zhao Z."/>
            <person name="Chiniquy J."/>
            <person name="Barry K."/>
            <person name="Brewer H.M."/>
            <person name="Purvine S.O."/>
            <person name="Wright A.T."/>
            <person name="Boxma B."/>
            <person name="Van Alen T."/>
            <person name="Hackstein J.H."/>
            <person name="Baker S.E."/>
            <person name="Grigoriev I.V."/>
            <person name="O'Malley M.A."/>
        </authorList>
    </citation>
    <scope>NUCLEOTIDE SEQUENCE [LARGE SCALE GENOMIC DNA]</scope>
    <source>
        <strain evidence="4 5">S4</strain>
    </source>
</reference>
<dbReference type="PANTHER" id="PTHR13471">
    <property type="entry name" value="TETRATRICOPEPTIDE-LIKE HELICAL"/>
    <property type="match status" value="1"/>
</dbReference>
<dbReference type="Proteomes" id="UP000193944">
    <property type="component" value="Unassembled WGS sequence"/>
</dbReference>
<dbReference type="SUPFAM" id="SSF48452">
    <property type="entry name" value="TPR-like"/>
    <property type="match status" value="2"/>
</dbReference>
<dbReference type="Pfam" id="PF08424">
    <property type="entry name" value="NRDE-2"/>
    <property type="match status" value="1"/>
</dbReference>
<keyword evidence="5" id="KW-1185">Reference proteome</keyword>
<evidence type="ECO:0000256" key="2">
    <source>
        <dbReference type="ARBA" id="ARBA00009265"/>
    </source>
</evidence>
<dbReference type="GO" id="GO:0031048">
    <property type="term" value="P:regulatory ncRNA-mediated heterochromatin formation"/>
    <property type="evidence" value="ECO:0007669"/>
    <property type="project" value="TreeGrafter"/>
</dbReference>
<accession>A0A1Y1XFD0</accession>
<evidence type="ECO:0000256" key="3">
    <source>
        <dbReference type="ARBA" id="ARBA00023242"/>
    </source>
</evidence>
<evidence type="ECO:0000256" key="1">
    <source>
        <dbReference type="ARBA" id="ARBA00004123"/>
    </source>
</evidence>
<gene>
    <name evidence="4" type="ORF">BCR32DRAFT_126620</name>
</gene>
<dbReference type="EMBL" id="MCFG01000051">
    <property type="protein sequence ID" value="ORX84470.1"/>
    <property type="molecule type" value="Genomic_DNA"/>
</dbReference>
<protein>
    <submittedName>
        <fullName evidence="4">DUF1740-domain-containing protein</fullName>
    </submittedName>
</protein>
<dbReference type="GO" id="GO:0071013">
    <property type="term" value="C:catalytic step 2 spliceosome"/>
    <property type="evidence" value="ECO:0007669"/>
    <property type="project" value="TreeGrafter"/>
</dbReference>
<dbReference type="Gene3D" id="1.25.40.10">
    <property type="entry name" value="Tetratricopeptide repeat domain"/>
    <property type="match status" value="1"/>
</dbReference>
<proteinExistence type="inferred from homology"/>